<dbReference type="InterPro" id="IPR053876">
    <property type="entry name" value="Phage_int_M"/>
</dbReference>
<dbReference type="Proteomes" id="UP001152485">
    <property type="component" value="Unassembled WGS sequence"/>
</dbReference>
<dbReference type="PANTHER" id="PTHR30629">
    <property type="entry name" value="PROPHAGE INTEGRASE"/>
    <property type="match status" value="1"/>
</dbReference>
<dbReference type="SUPFAM" id="SSF56349">
    <property type="entry name" value="DNA breaking-rejoining enzymes"/>
    <property type="match status" value="1"/>
</dbReference>
<evidence type="ECO:0000259" key="7">
    <source>
        <dbReference type="PROSITE" id="PS51900"/>
    </source>
</evidence>
<organism evidence="8 9">
    <name type="scientific">Pseudoalteromonas holothuriae</name>
    <dbReference type="NCBI Taxonomy" id="2963714"/>
    <lineage>
        <taxon>Bacteria</taxon>
        <taxon>Pseudomonadati</taxon>
        <taxon>Pseudomonadota</taxon>
        <taxon>Gammaproteobacteria</taxon>
        <taxon>Alteromonadales</taxon>
        <taxon>Pseudoalteromonadaceae</taxon>
        <taxon>Pseudoalteromonas</taxon>
    </lineage>
</organism>
<dbReference type="InterPro" id="IPR044068">
    <property type="entry name" value="CB"/>
</dbReference>
<evidence type="ECO:0000313" key="8">
    <source>
        <dbReference type="EMBL" id="CAH9057679.1"/>
    </source>
</evidence>
<keyword evidence="3 5" id="KW-0238">DNA-binding</keyword>
<evidence type="ECO:0000256" key="4">
    <source>
        <dbReference type="ARBA" id="ARBA00023172"/>
    </source>
</evidence>
<dbReference type="Pfam" id="PF00589">
    <property type="entry name" value="Phage_integrase"/>
    <property type="match status" value="1"/>
</dbReference>
<reference evidence="8 9" key="1">
    <citation type="submission" date="2022-07" db="EMBL/GenBank/DDBJ databases">
        <authorList>
            <person name="Criscuolo A."/>
        </authorList>
    </citation>
    <scope>NUCLEOTIDE SEQUENCE [LARGE SCALE GENOMIC DNA]</scope>
    <source>
        <strain evidence="9">CIP 111951</strain>
    </source>
</reference>
<dbReference type="InterPro" id="IPR011010">
    <property type="entry name" value="DNA_brk_join_enz"/>
</dbReference>
<keyword evidence="4" id="KW-0233">DNA recombination</keyword>
<evidence type="ECO:0000256" key="1">
    <source>
        <dbReference type="ARBA" id="ARBA00008857"/>
    </source>
</evidence>
<dbReference type="Pfam" id="PF22022">
    <property type="entry name" value="Phage_int_M"/>
    <property type="match status" value="1"/>
</dbReference>
<evidence type="ECO:0000256" key="2">
    <source>
        <dbReference type="ARBA" id="ARBA00022908"/>
    </source>
</evidence>
<proteinExistence type="inferred from homology"/>
<dbReference type="Gene3D" id="1.10.150.130">
    <property type="match status" value="1"/>
</dbReference>
<dbReference type="Gene3D" id="1.10.443.10">
    <property type="entry name" value="Intergrase catalytic core"/>
    <property type="match status" value="1"/>
</dbReference>
<dbReference type="InterPro" id="IPR050808">
    <property type="entry name" value="Phage_Integrase"/>
</dbReference>
<dbReference type="Gene3D" id="3.30.160.390">
    <property type="entry name" value="Integrase, DNA-binding domain"/>
    <property type="match status" value="1"/>
</dbReference>
<feature type="domain" description="Core-binding (CB)" evidence="7">
    <location>
        <begin position="143"/>
        <end position="220"/>
    </location>
</feature>
<dbReference type="CDD" id="cd00801">
    <property type="entry name" value="INT_P4_C"/>
    <property type="match status" value="1"/>
</dbReference>
<dbReference type="PANTHER" id="PTHR30629:SF2">
    <property type="entry name" value="PROPHAGE INTEGRASE INTS-RELATED"/>
    <property type="match status" value="1"/>
</dbReference>
<dbReference type="InterPro" id="IPR038488">
    <property type="entry name" value="Integrase_DNA-bd_sf"/>
</dbReference>
<dbReference type="InterPro" id="IPR010998">
    <property type="entry name" value="Integrase_recombinase_N"/>
</dbReference>
<evidence type="ECO:0000259" key="6">
    <source>
        <dbReference type="PROSITE" id="PS51898"/>
    </source>
</evidence>
<sequence length="460" mass="52342">MSRSNELFLFSATYMLHVVHLSRLVLYMSTIKILLSDSTLNNVPAQIKRINDTKLSGFHARIGKASGNSKPRIALYLNYRLGGAKGKQRNYLLGYFGERDLKEVRKEVESLKGRIAAGEDVYETKQLSIKQQFIEDHSPTVELLFTEFLERYIKVNRKDPLEVERMFEKDVLPAVGGVKLKDITRRDMLSKVLDPITDRGAGTQANKTLSILKQMFDFAVERDLMQGNPISTAKKKNVGGIEKPRTRALEFEELMQVFERLPKLGVSTQVIYALKFIALTGCRPIEVTGAQWQEFDFDKMIWTIPAERVKQNKGGERIHKVPITQNMIIMLDELRASFSYLSSKYVFPSTTCTTSAVGEQPIDRHSLSRAVNRKQKELGVPKFVPHDLRRTMATRLGDDDIGADPIVVEKILNHQLQGMQKVYNLQEYMEKRVGVLSAWGDKLQAQLNSELLQSKVDCIT</sequence>
<dbReference type="InterPro" id="IPR002104">
    <property type="entry name" value="Integrase_catalytic"/>
</dbReference>
<dbReference type="EMBL" id="CAMAPD010000006">
    <property type="protein sequence ID" value="CAH9057679.1"/>
    <property type="molecule type" value="Genomic_DNA"/>
</dbReference>
<evidence type="ECO:0000256" key="5">
    <source>
        <dbReference type="PROSITE-ProRule" id="PRU01248"/>
    </source>
</evidence>
<evidence type="ECO:0000256" key="3">
    <source>
        <dbReference type="ARBA" id="ARBA00023125"/>
    </source>
</evidence>
<protein>
    <submittedName>
        <fullName evidence="8">Tyrosine recombinase XerC</fullName>
    </submittedName>
</protein>
<dbReference type="PROSITE" id="PS51900">
    <property type="entry name" value="CB"/>
    <property type="match status" value="1"/>
</dbReference>
<comment type="similarity">
    <text evidence="1">Belongs to the 'phage' integrase family.</text>
</comment>
<keyword evidence="2" id="KW-0229">DNA integration</keyword>
<name>A0ABN8UP69_9GAMM</name>
<dbReference type="PROSITE" id="PS51898">
    <property type="entry name" value="TYR_RECOMBINASE"/>
    <property type="match status" value="1"/>
</dbReference>
<evidence type="ECO:0000313" key="9">
    <source>
        <dbReference type="Proteomes" id="UP001152485"/>
    </source>
</evidence>
<dbReference type="InterPro" id="IPR013762">
    <property type="entry name" value="Integrase-like_cat_sf"/>
</dbReference>
<accession>A0ABN8UP69</accession>
<comment type="caution">
    <text evidence="8">The sequence shown here is derived from an EMBL/GenBank/DDBJ whole genome shotgun (WGS) entry which is preliminary data.</text>
</comment>
<feature type="domain" description="Tyr recombinase" evidence="6">
    <location>
        <begin position="244"/>
        <end position="437"/>
    </location>
</feature>
<gene>
    <name evidence="8" type="primary">xerC_1</name>
    <name evidence="8" type="ORF">PSECIP111951_01717</name>
</gene>